<protein>
    <submittedName>
        <fullName evidence="1">Uncharacterized protein</fullName>
    </submittedName>
</protein>
<dbReference type="KEGG" id="vg:26796674"/>
<keyword evidence="2" id="KW-1185">Reference proteome</keyword>
<reference evidence="1 2" key="1">
    <citation type="submission" date="2015-05" db="EMBL/GenBank/DDBJ databases">
        <authorList>
            <person name="Wang D.B."/>
            <person name="Wang M."/>
        </authorList>
    </citation>
    <scope>NUCLEOTIDE SEQUENCE [LARGE SCALE GENOMIC DNA]</scope>
</reference>
<accession>A0A0H4J2B5</accession>
<dbReference type="RefSeq" id="YP_009225613.1">
    <property type="nucleotide sequence ID" value="NC_029094.1"/>
</dbReference>
<proteinExistence type="predicted"/>
<dbReference type="GeneID" id="26796674"/>
<name>A0A0H4J2B5_9CAUD</name>
<dbReference type="Proteomes" id="UP000202763">
    <property type="component" value="Segment"/>
</dbReference>
<organism evidence="1 2">
    <name type="scientific">Pseudoalteromonas phage H101</name>
    <dbReference type="NCBI Taxonomy" id="1654919"/>
    <lineage>
        <taxon>Viruses</taxon>
        <taxon>Duplodnaviria</taxon>
        <taxon>Heunggongvirae</taxon>
        <taxon>Uroviricota</taxon>
        <taxon>Caudoviricetes</taxon>
        <taxon>Shandongvirus</taxon>
        <taxon>Shandongvirus H101</taxon>
    </lineage>
</organism>
<sequence length="65" mass="7627">MKIELENGKYTYVFEESTGRQEVYRHGELWQDETGNGFLLAMAQRIESLEDELYMVEGFMESQGL</sequence>
<evidence type="ECO:0000313" key="2">
    <source>
        <dbReference type="Proteomes" id="UP000202763"/>
    </source>
</evidence>
<evidence type="ECO:0000313" key="1">
    <source>
        <dbReference type="EMBL" id="AKO61080.1"/>
    </source>
</evidence>
<dbReference type="OrthoDB" id="19192at10239"/>
<dbReference type="EMBL" id="KR534323">
    <property type="protein sequence ID" value="AKO61080.1"/>
    <property type="molecule type" value="Genomic_DNA"/>
</dbReference>